<feature type="transmembrane region" description="Helical" evidence="8">
    <location>
        <begin position="312"/>
        <end position="331"/>
    </location>
</feature>
<comment type="caution">
    <text evidence="9">The sequence shown here is derived from an EMBL/GenBank/DDBJ whole genome shotgun (WGS) entry which is preliminary data.</text>
</comment>
<keyword evidence="9" id="KW-0762">Sugar transport</keyword>
<dbReference type="Pfam" id="PF07168">
    <property type="entry name" value="Ureide_permease"/>
    <property type="match status" value="2"/>
</dbReference>
<gene>
    <name evidence="9" type="ORF">KK062_27355</name>
</gene>
<dbReference type="GO" id="GO:0016020">
    <property type="term" value="C:membrane"/>
    <property type="evidence" value="ECO:0007669"/>
    <property type="project" value="UniProtKB-SubCell"/>
</dbReference>
<feature type="transmembrane region" description="Helical" evidence="8">
    <location>
        <begin position="137"/>
        <end position="155"/>
    </location>
</feature>
<evidence type="ECO:0000256" key="1">
    <source>
        <dbReference type="ARBA" id="ARBA00004141"/>
    </source>
</evidence>
<keyword evidence="7 8" id="KW-0472">Membrane</keyword>
<feature type="transmembrane region" description="Helical" evidence="8">
    <location>
        <begin position="208"/>
        <end position="232"/>
    </location>
</feature>
<evidence type="ECO:0000256" key="6">
    <source>
        <dbReference type="ARBA" id="ARBA00022989"/>
    </source>
</evidence>
<feature type="transmembrane region" description="Helical" evidence="8">
    <location>
        <begin position="253"/>
        <end position="273"/>
    </location>
</feature>
<protein>
    <submittedName>
        <fullName evidence="9">GRP family sugar transporter</fullName>
    </submittedName>
</protein>
<keyword evidence="10" id="KW-1185">Reference proteome</keyword>
<feature type="transmembrane region" description="Helical" evidence="8">
    <location>
        <begin position="96"/>
        <end position="125"/>
    </location>
</feature>
<dbReference type="RefSeq" id="WP_254087557.1">
    <property type="nucleotide sequence ID" value="NZ_JAHESE010000046.1"/>
</dbReference>
<comment type="subcellular location">
    <subcellularLocation>
        <location evidence="1">Membrane</location>
        <topology evidence="1">Multi-pass membrane protein</topology>
    </subcellularLocation>
</comment>
<feature type="transmembrane region" description="Helical" evidence="8">
    <location>
        <begin position="279"/>
        <end position="300"/>
    </location>
</feature>
<dbReference type="InterPro" id="IPR030189">
    <property type="entry name" value="UPS_plant"/>
</dbReference>
<evidence type="ECO:0000256" key="5">
    <source>
        <dbReference type="ARBA" id="ARBA00022840"/>
    </source>
</evidence>
<feature type="transmembrane region" description="Helical" evidence="8">
    <location>
        <begin position="7"/>
        <end position="24"/>
    </location>
</feature>
<keyword evidence="6 8" id="KW-1133">Transmembrane helix</keyword>
<dbReference type="GO" id="GO:0022857">
    <property type="term" value="F:transmembrane transporter activity"/>
    <property type="evidence" value="ECO:0007669"/>
    <property type="project" value="InterPro"/>
</dbReference>
<feature type="transmembrane region" description="Helical" evidence="8">
    <location>
        <begin position="167"/>
        <end position="188"/>
    </location>
</feature>
<name>A0AAP2GWA2_9BACT</name>
<keyword evidence="3 8" id="KW-0812">Transmembrane</keyword>
<keyword evidence="2" id="KW-0813">Transport</keyword>
<organism evidence="9 10">
    <name type="scientific">Dawidia cretensis</name>
    <dbReference type="NCBI Taxonomy" id="2782350"/>
    <lineage>
        <taxon>Bacteria</taxon>
        <taxon>Pseudomonadati</taxon>
        <taxon>Bacteroidota</taxon>
        <taxon>Cytophagia</taxon>
        <taxon>Cytophagales</taxon>
        <taxon>Chryseotaleaceae</taxon>
        <taxon>Dawidia</taxon>
    </lineage>
</organism>
<dbReference type="Proteomes" id="UP001319080">
    <property type="component" value="Unassembled WGS sequence"/>
</dbReference>
<feature type="transmembrane region" description="Helical" evidence="8">
    <location>
        <begin position="44"/>
        <end position="63"/>
    </location>
</feature>
<accession>A0AAP2GWA2</accession>
<reference evidence="9 10" key="1">
    <citation type="submission" date="2021-05" db="EMBL/GenBank/DDBJ databases">
        <title>A Polyphasic approach of four new species of the genus Ohtaekwangia: Ohtaekwangia histidinii sp. nov., Ohtaekwangia cretensis sp. nov., Ohtaekwangia indiensis sp. nov., Ohtaekwangia reichenbachii sp. nov. from diverse environment.</title>
        <authorList>
            <person name="Octaviana S."/>
        </authorList>
    </citation>
    <scope>NUCLEOTIDE SEQUENCE [LARGE SCALE GENOMIC DNA]</scope>
    <source>
        <strain evidence="9 10">PWU5</strain>
    </source>
</reference>
<dbReference type="AlphaFoldDB" id="A0AAP2GWA2"/>
<proteinExistence type="predicted"/>
<dbReference type="EMBL" id="JAHESE010000046">
    <property type="protein sequence ID" value="MBT1711990.1"/>
    <property type="molecule type" value="Genomic_DNA"/>
</dbReference>
<evidence type="ECO:0000256" key="7">
    <source>
        <dbReference type="ARBA" id="ARBA00023136"/>
    </source>
</evidence>
<keyword evidence="5" id="KW-0067">ATP-binding</keyword>
<evidence type="ECO:0000256" key="4">
    <source>
        <dbReference type="ARBA" id="ARBA00022741"/>
    </source>
</evidence>
<evidence type="ECO:0000256" key="8">
    <source>
        <dbReference type="SAM" id="Phobius"/>
    </source>
</evidence>
<dbReference type="PANTHER" id="PTHR31081">
    <property type="entry name" value="UREIDE PERMEASE 1-RELATED-RELATED"/>
    <property type="match status" value="1"/>
</dbReference>
<evidence type="ECO:0000313" key="9">
    <source>
        <dbReference type="EMBL" id="MBT1711990.1"/>
    </source>
</evidence>
<evidence type="ECO:0000256" key="2">
    <source>
        <dbReference type="ARBA" id="ARBA00022448"/>
    </source>
</evidence>
<evidence type="ECO:0000256" key="3">
    <source>
        <dbReference type="ARBA" id="ARBA00022692"/>
    </source>
</evidence>
<sequence>MFIVQDYSLAVFFCIVTMLCWGSWGNTQKLAAGSWRFELFYWDYVLGIVLFALLSAITLGSAGTSGRGFVDDMLQADGANIGSALIGGVVFNAANILLGAAIAIAGMSVAFPVGIGLALVIGVIVNYTLSPVGEERLLFGGVALIVVAILLNAYAYRKKMAGTAGGLSTKGLLLSIVSGALMGLFYKYVAASMFPDFTTPLPGKLSPYTAVVFFAIGIFLSNIVFNSLLMRFPFAGKPVTYGAYFDGTLRNHLTGIAGGVIWCIGMSFSIIASGAAGPAISYGLGQGATVIAALWGIFIWKEFKQAPRGTNNILTVMLLLFVIGLGLIIFAR</sequence>
<keyword evidence="4" id="KW-0547">Nucleotide-binding</keyword>
<dbReference type="InterPro" id="IPR009834">
    <property type="entry name" value="Ureide_permease"/>
</dbReference>
<dbReference type="GO" id="GO:0005524">
    <property type="term" value="F:ATP binding"/>
    <property type="evidence" value="ECO:0007669"/>
    <property type="project" value="UniProtKB-KW"/>
</dbReference>
<evidence type="ECO:0000313" key="10">
    <source>
        <dbReference type="Proteomes" id="UP001319080"/>
    </source>
</evidence>